<dbReference type="AlphaFoldDB" id="A0A383W0L4"/>
<evidence type="ECO:0000313" key="2">
    <source>
        <dbReference type="Proteomes" id="UP000256970"/>
    </source>
</evidence>
<evidence type="ECO:0000313" key="1">
    <source>
        <dbReference type="EMBL" id="SZX71031.1"/>
    </source>
</evidence>
<gene>
    <name evidence="1" type="ORF">BQ4739_LOCUS11178</name>
</gene>
<keyword evidence="2" id="KW-1185">Reference proteome</keyword>
<proteinExistence type="predicted"/>
<dbReference type="Proteomes" id="UP000256970">
    <property type="component" value="Unassembled WGS sequence"/>
</dbReference>
<sequence length="179" mass="18951">MAKWQLQEQQLDAQLQQHLQLLLFVGFKLDLQQLLLPALRFLRVHGDALIDDAAEGVFSRRVLAAANGASGAELLSRACLQQPLGAGFGVGSMFDGVRFDERGRTGDVYFTATLLQDFYEYPEGAKEFGKDVLGIGGTAAPAAAAAAAAAAAGEAYGGGSAAGRRSSKLHCLKQTPVRR</sequence>
<protein>
    <submittedName>
        <fullName evidence="1">Uncharacterized protein</fullName>
    </submittedName>
</protein>
<accession>A0A383W0L4</accession>
<dbReference type="EMBL" id="FNXT01001022">
    <property type="protein sequence ID" value="SZX71031.1"/>
    <property type="molecule type" value="Genomic_DNA"/>
</dbReference>
<name>A0A383W0L4_TETOB</name>
<reference evidence="1 2" key="1">
    <citation type="submission" date="2016-10" db="EMBL/GenBank/DDBJ databases">
        <authorList>
            <person name="Cai Z."/>
        </authorList>
    </citation>
    <scope>NUCLEOTIDE SEQUENCE [LARGE SCALE GENOMIC DNA]</scope>
</reference>
<organism evidence="1 2">
    <name type="scientific">Tetradesmus obliquus</name>
    <name type="common">Green alga</name>
    <name type="synonym">Acutodesmus obliquus</name>
    <dbReference type="NCBI Taxonomy" id="3088"/>
    <lineage>
        <taxon>Eukaryota</taxon>
        <taxon>Viridiplantae</taxon>
        <taxon>Chlorophyta</taxon>
        <taxon>core chlorophytes</taxon>
        <taxon>Chlorophyceae</taxon>
        <taxon>CS clade</taxon>
        <taxon>Sphaeropleales</taxon>
        <taxon>Scenedesmaceae</taxon>
        <taxon>Tetradesmus</taxon>
    </lineage>
</organism>